<evidence type="ECO:0000256" key="4">
    <source>
        <dbReference type="ARBA" id="ARBA00016056"/>
    </source>
</evidence>
<dbReference type="InterPro" id="IPR033917">
    <property type="entry name" value="ML_PG-PI_TP"/>
</dbReference>
<reference evidence="10" key="1">
    <citation type="journal article" date="2018" name="Nat. Microbiol.">
        <title>Leveraging single-cell genomics to expand the fungal tree of life.</title>
        <authorList>
            <person name="Ahrendt S.R."/>
            <person name="Quandt C.A."/>
            <person name="Ciobanu D."/>
            <person name="Clum A."/>
            <person name="Salamov A."/>
            <person name="Andreopoulos B."/>
            <person name="Cheng J.F."/>
            <person name="Woyke T."/>
            <person name="Pelin A."/>
            <person name="Henrissat B."/>
            <person name="Reynolds N.K."/>
            <person name="Benny G.L."/>
            <person name="Smith M.E."/>
            <person name="James T.Y."/>
            <person name="Grigoriev I.V."/>
        </authorList>
    </citation>
    <scope>NUCLEOTIDE SEQUENCE [LARGE SCALE GENOMIC DNA]</scope>
    <source>
        <strain evidence="10">Benny S71-1</strain>
    </source>
</reference>
<gene>
    <name evidence="9" type="ORF">SYNPS1DRAFT_5693</name>
</gene>
<dbReference type="GO" id="GO:0032934">
    <property type="term" value="F:sterol binding"/>
    <property type="evidence" value="ECO:0007669"/>
    <property type="project" value="InterPro"/>
</dbReference>
<dbReference type="InterPro" id="IPR003172">
    <property type="entry name" value="ML_dom"/>
</dbReference>
<evidence type="ECO:0000256" key="2">
    <source>
        <dbReference type="ARBA" id="ARBA00006370"/>
    </source>
</evidence>
<comment type="similarity">
    <text evidence="2">Belongs to the NPC2 family.</text>
</comment>
<evidence type="ECO:0000313" key="9">
    <source>
        <dbReference type="EMBL" id="RKP25667.1"/>
    </source>
</evidence>
<feature type="domain" description="MD-2-related lipid-recognition" evidence="8">
    <location>
        <begin position="10"/>
        <end position="130"/>
    </location>
</feature>
<dbReference type="Pfam" id="PF02221">
    <property type="entry name" value="E1_DerP2_DerF2"/>
    <property type="match status" value="1"/>
</dbReference>
<dbReference type="Gene3D" id="2.70.220.10">
    <property type="entry name" value="Ganglioside GM2 activator"/>
    <property type="match status" value="2"/>
</dbReference>
<protein>
    <recommendedName>
        <fullName evidence="4">Phosphatidylglycerol/phosphatidylinositol transfer protein</fullName>
    </recommendedName>
</protein>
<dbReference type="InterPro" id="IPR014756">
    <property type="entry name" value="Ig_E-set"/>
</dbReference>
<dbReference type="InterPro" id="IPR039670">
    <property type="entry name" value="NPC2-like"/>
</dbReference>
<dbReference type="SMART" id="SM00737">
    <property type="entry name" value="ML"/>
    <property type="match status" value="1"/>
</dbReference>
<feature type="non-terminal residue" evidence="9">
    <location>
        <position position="1"/>
    </location>
</feature>
<dbReference type="SUPFAM" id="SSF81296">
    <property type="entry name" value="E set domains"/>
    <property type="match status" value="1"/>
</dbReference>
<evidence type="ECO:0000256" key="5">
    <source>
        <dbReference type="ARBA" id="ARBA00022448"/>
    </source>
</evidence>
<evidence type="ECO:0000256" key="1">
    <source>
        <dbReference type="ARBA" id="ARBA00002053"/>
    </source>
</evidence>
<dbReference type="GO" id="GO:0032366">
    <property type="term" value="P:intracellular sterol transport"/>
    <property type="evidence" value="ECO:0007669"/>
    <property type="project" value="InterPro"/>
</dbReference>
<proteinExistence type="inferred from homology"/>
<dbReference type="InterPro" id="IPR036846">
    <property type="entry name" value="GM2-AP_sf"/>
</dbReference>
<keyword evidence="5" id="KW-0813">Transport</keyword>
<name>A0A4P9YZR6_9FUNG</name>
<evidence type="ECO:0000256" key="3">
    <source>
        <dbReference type="ARBA" id="ARBA00011245"/>
    </source>
</evidence>
<organism evidence="9 10">
    <name type="scientific">Syncephalis pseudoplumigaleata</name>
    <dbReference type="NCBI Taxonomy" id="1712513"/>
    <lineage>
        <taxon>Eukaryota</taxon>
        <taxon>Fungi</taxon>
        <taxon>Fungi incertae sedis</taxon>
        <taxon>Zoopagomycota</taxon>
        <taxon>Zoopagomycotina</taxon>
        <taxon>Zoopagomycetes</taxon>
        <taxon>Zoopagales</taxon>
        <taxon>Piptocephalidaceae</taxon>
        <taxon>Syncephalis</taxon>
    </lineage>
</organism>
<accession>A0A4P9YZR6</accession>
<evidence type="ECO:0000259" key="8">
    <source>
        <dbReference type="SMART" id="SM00737"/>
    </source>
</evidence>
<comment type="function">
    <text evidence="1">Catalyzes the intermembrane transfer of phosphatidylglycerol and phosphatidylinositol.</text>
</comment>
<keyword evidence="7" id="KW-0445">Lipid transport</keyword>
<evidence type="ECO:0000313" key="10">
    <source>
        <dbReference type="Proteomes" id="UP000278143"/>
    </source>
</evidence>
<dbReference type="EMBL" id="KZ989663">
    <property type="protein sequence ID" value="RKP25667.1"/>
    <property type="molecule type" value="Genomic_DNA"/>
</dbReference>
<dbReference type="PANTHER" id="PTHR11306">
    <property type="entry name" value="NIEMANN PICK TYPE C2 PROTEIN NPC2-RELATED"/>
    <property type="match status" value="1"/>
</dbReference>
<feature type="non-terminal residue" evidence="9">
    <location>
        <position position="134"/>
    </location>
</feature>
<dbReference type="OrthoDB" id="6409159at2759"/>
<keyword evidence="10" id="KW-1185">Reference proteome</keyword>
<dbReference type="Proteomes" id="UP000278143">
    <property type="component" value="Unassembled WGS sequence"/>
</dbReference>
<keyword evidence="6" id="KW-0732">Signal</keyword>
<evidence type="ECO:0000256" key="7">
    <source>
        <dbReference type="ARBA" id="ARBA00023055"/>
    </source>
</evidence>
<comment type="subunit">
    <text evidence="3">Monomer.</text>
</comment>
<dbReference type="PANTHER" id="PTHR11306:SF0">
    <property type="entry name" value="PHOSPHATIDYLGLYCEROL_PHOSPHATIDYLINOSITOL TRANSFER PROTEIN"/>
    <property type="match status" value="1"/>
</dbReference>
<evidence type="ECO:0000256" key="6">
    <source>
        <dbReference type="ARBA" id="ARBA00022729"/>
    </source>
</evidence>
<dbReference type="AlphaFoldDB" id="A0A4P9YZR6"/>
<sequence>DVAVASTKTLEICSDSSHILQIQDVTLNPDPPQKGKTLNIKASGTFSEAVVAGSYAEVEVKYGIIRLIKKQFDLCKEITQANLTCPIGPGELTLERNIDLPKEIPPGTYIVKAEVYTKDRRPITCLKAKVSFRF</sequence>
<dbReference type="CDD" id="cd00917">
    <property type="entry name" value="PG-PI_TP"/>
    <property type="match status" value="1"/>
</dbReference>